<comment type="caution">
    <text evidence="1">The sequence shown here is derived from an EMBL/GenBank/DDBJ whole genome shotgun (WGS) entry which is preliminary data.</text>
</comment>
<protein>
    <submittedName>
        <fullName evidence="1">Uncharacterized protein</fullName>
    </submittedName>
</protein>
<proteinExistence type="predicted"/>
<dbReference type="RefSeq" id="WP_000104071.1">
    <property type="nucleotide sequence ID" value="NZ_JEWH01000023.1"/>
</dbReference>
<sequence length="85" mass="9527">MSTIKKSRDESEIPSMAGQVLRASFLEVSRYASVLYAKDGAVLKQTPNGRTVTIKQLPKRDHELAQRVLSQGTVKLKKRKVEEAE</sequence>
<dbReference type="EMBL" id="JEWH01000023">
    <property type="protein sequence ID" value="EXB05649.1"/>
    <property type="molecule type" value="Genomic_DNA"/>
</dbReference>
<reference evidence="1 2" key="1">
    <citation type="submission" date="2014-02" db="EMBL/GenBank/DDBJ databases">
        <title>Comparative genomics and transcriptomics to identify genetic mechanisms underlying the emergence of carbapenem resistant Acinetobacter baumannii (CRAb).</title>
        <authorList>
            <person name="Harris A.D."/>
            <person name="Johnson K.J."/>
            <person name="George J."/>
            <person name="Shefchek K."/>
            <person name="Daugherty S.C."/>
            <person name="Parankush S."/>
            <person name="Sadzewicz L."/>
            <person name="Tallon L."/>
            <person name="Sengamalay N."/>
            <person name="Hazen T.H."/>
            <person name="Rasko D.A."/>
        </authorList>
    </citation>
    <scope>NUCLEOTIDE SEQUENCE [LARGE SCALE GENOMIC DNA]</scope>
    <source>
        <strain evidence="1 2">1295743</strain>
    </source>
</reference>
<evidence type="ECO:0000313" key="1">
    <source>
        <dbReference type="EMBL" id="EXB05649.1"/>
    </source>
</evidence>
<organism evidence="1 2">
    <name type="scientific">Acinetobacter baumannii (strain 1295743)</name>
    <dbReference type="NCBI Taxonomy" id="1310613"/>
    <lineage>
        <taxon>Bacteria</taxon>
        <taxon>Pseudomonadati</taxon>
        <taxon>Pseudomonadota</taxon>
        <taxon>Gammaproteobacteria</taxon>
        <taxon>Moraxellales</taxon>
        <taxon>Moraxellaceae</taxon>
        <taxon>Acinetobacter</taxon>
        <taxon>Acinetobacter calcoaceticus/baumannii complex</taxon>
    </lineage>
</organism>
<dbReference type="AlphaFoldDB" id="A0A009ILS3"/>
<name>A0A009ILS3_ACIB9</name>
<dbReference type="PATRIC" id="fig|1310613.3.peg.2003"/>
<evidence type="ECO:0000313" key="2">
    <source>
        <dbReference type="Proteomes" id="UP000020595"/>
    </source>
</evidence>
<gene>
    <name evidence="1" type="ORF">J512_2087</name>
</gene>
<accession>A0A009ILS3</accession>
<dbReference type="Proteomes" id="UP000020595">
    <property type="component" value="Unassembled WGS sequence"/>
</dbReference>